<evidence type="ECO:0000256" key="1">
    <source>
        <dbReference type="ARBA" id="ARBA00004123"/>
    </source>
</evidence>
<evidence type="ECO:0000313" key="5">
    <source>
        <dbReference type="Proteomes" id="UP000094336"/>
    </source>
</evidence>
<sequence>YPKQQTLFRLKERDQSTAQQPLYGCRVRPKDVCSTLVKWILRDKLQFDVVMIGTLAENQFIYPLLAQLPIHKLCSKAGSLFIWASAQKIQELSSILNSASWSKQFRRSEELVFMAIGQDSPLYPGPVPDSTAEPVQWHCWMCVTQSAKMSLDYRLVNCHIDTTSTVSSSFEPKSCIPSQLYKVAESFSTKERRLHIIPSHIGGQTPIKLRPGWVILAPDVTQDNFRASTYMESTRGL</sequence>
<dbReference type="GO" id="GO:0036396">
    <property type="term" value="C:RNA N6-methyladenosine methyltransferase complex"/>
    <property type="evidence" value="ECO:0007669"/>
    <property type="project" value="EnsemblFungi"/>
</dbReference>
<dbReference type="Pfam" id="PF05063">
    <property type="entry name" value="MT-A70"/>
    <property type="match status" value="1"/>
</dbReference>
<comment type="subcellular location">
    <subcellularLocation>
        <location evidence="1">Nucleus</location>
    </subcellularLocation>
</comment>
<dbReference type="GO" id="GO:0051321">
    <property type="term" value="P:meiotic cell cycle"/>
    <property type="evidence" value="ECO:0007669"/>
    <property type="project" value="EnsemblFungi"/>
</dbReference>
<comment type="similarity">
    <text evidence="3">Belongs to the MT-A70-like family.</text>
</comment>
<dbReference type="Proteomes" id="UP000094336">
    <property type="component" value="Unassembled WGS sequence"/>
</dbReference>
<dbReference type="GO" id="GO:0005634">
    <property type="term" value="C:nucleus"/>
    <property type="evidence" value="ECO:0007669"/>
    <property type="project" value="UniProtKB-SubCell"/>
</dbReference>
<keyword evidence="5" id="KW-1185">Reference proteome</keyword>
<proteinExistence type="inferred from homology"/>
<feature type="non-terminal residue" evidence="4">
    <location>
        <position position="1"/>
    </location>
</feature>
<dbReference type="AlphaFoldDB" id="A0A1E3QRE9"/>
<dbReference type="PANTHER" id="PTHR13107:SF0">
    <property type="entry name" value="N6-ADENOSINE-METHYLTRANSFERASE NON-CATALYTIC SUBUNIT"/>
    <property type="match status" value="1"/>
</dbReference>
<dbReference type="InterPro" id="IPR007757">
    <property type="entry name" value="MT-A70-like"/>
</dbReference>
<feature type="non-terminal residue" evidence="4">
    <location>
        <position position="237"/>
    </location>
</feature>
<dbReference type="GO" id="GO:0003700">
    <property type="term" value="F:DNA-binding transcription factor activity"/>
    <property type="evidence" value="ECO:0007669"/>
    <property type="project" value="EnsemblFungi"/>
</dbReference>
<dbReference type="GeneID" id="30148827"/>
<evidence type="ECO:0000313" key="4">
    <source>
        <dbReference type="EMBL" id="ODQ80286.1"/>
    </source>
</evidence>
<protein>
    <recommendedName>
        <fullName evidence="6">Karyogamy protein KAR4</fullName>
    </recommendedName>
</protein>
<evidence type="ECO:0000256" key="3">
    <source>
        <dbReference type="PROSITE-ProRule" id="PRU00489"/>
    </source>
</evidence>
<reference evidence="5" key="1">
    <citation type="submission" date="2016-05" db="EMBL/GenBank/DDBJ databases">
        <title>Comparative genomics of biotechnologically important yeasts.</title>
        <authorList>
            <consortium name="DOE Joint Genome Institute"/>
            <person name="Riley R."/>
            <person name="Haridas S."/>
            <person name="Wolfe K.H."/>
            <person name="Lopes M.R."/>
            <person name="Hittinger C.T."/>
            <person name="Goker M."/>
            <person name="Salamov A."/>
            <person name="Wisecaver J."/>
            <person name="Long T.M."/>
            <person name="Aerts A.L."/>
            <person name="Barry K."/>
            <person name="Choi C."/>
            <person name="Clum A."/>
            <person name="Coughlan A.Y."/>
            <person name="Deshpande S."/>
            <person name="Douglass A.P."/>
            <person name="Hanson S.J."/>
            <person name="Klenk H.-P."/>
            <person name="Labutti K."/>
            <person name="Lapidus A."/>
            <person name="Lindquist E."/>
            <person name="Lipzen A."/>
            <person name="Meier-Kolthoff J.P."/>
            <person name="Ohm R.A."/>
            <person name="Otillar R.P."/>
            <person name="Pangilinan J."/>
            <person name="Peng Y."/>
            <person name="Rokas A."/>
            <person name="Rosa C.A."/>
            <person name="Scheuner C."/>
            <person name="Sibirny A.A."/>
            <person name="Slot J.C."/>
            <person name="Stielow J.B."/>
            <person name="Sun H."/>
            <person name="Kurtzman C.P."/>
            <person name="Blackwell M."/>
            <person name="Grigoriev I.V."/>
            <person name="Jeffries T.W."/>
        </authorList>
    </citation>
    <scope>NUCLEOTIDE SEQUENCE [LARGE SCALE GENOMIC DNA]</scope>
    <source>
        <strain evidence="5">NRRL Y-12698</strain>
    </source>
</reference>
<accession>A0A1E3QRE9</accession>
<evidence type="ECO:0008006" key="6">
    <source>
        <dbReference type="Google" id="ProtNLM"/>
    </source>
</evidence>
<dbReference type="EMBL" id="KV454430">
    <property type="protein sequence ID" value="ODQ80286.1"/>
    <property type="molecule type" value="Genomic_DNA"/>
</dbReference>
<dbReference type="GO" id="GO:0003729">
    <property type="term" value="F:mRNA binding"/>
    <property type="evidence" value="ECO:0007669"/>
    <property type="project" value="TreeGrafter"/>
</dbReference>
<dbReference type="InterPro" id="IPR045123">
    <property type="entry name" value="METTL14-like"/>
</dbReference>
<evidence type="ECO:0000256" key="2">
    <source>
        <dbReference type="ARBA" id="ARBA00023242"/>
    </source>
</evidence>
<dbReference type="GO" id="GO:0045944">
    <property type="term" value="P:positive regulation of transcription by RNA polymerase II"/>
    <property type="evidence" value="ECO:0007669"/>
    <property type="project" value="EnsemblFungi"/>
</dbReference>
<organism evidence="4 5">
    <name type="scientific">Babjeviella inositovora NRRL Y-12698</name>
    <dbReference type="NCBI Taxonomy" id="984486"/>
    <lineage>
        <taxon>Eukaryota</taxon>
        <taxon>Fungi</taxon>
        <taxon>Dikarya</taxon>
        <taxon>Ascomycota</taxon>
        <taxon>Saccharomycotina</taxon>
        <taxon>Pichiomycetes</taxon>
        <taxon>Serinales incertae sedis</taxon>
        <taxon>Babjeviella</taxon>
    </lineage>
</organism>
<name>A0A1E3QRE9_9ASCO</name>
<dbReference type="RefSeq" id="XP_018985614.1">
    <property type="nucleotide sequence ID" value="XM_019130974.2"/>
</dbReference>
<dbReference type="GO" id="GO:0000742">
    <property type="term" value="P:karyogamy involved in conjugation with cellular fusion"/>
    <property type="evidence" value="ECO:0007669"/>
    <property type="project" value="EnsemblFungi"/>
</dbReference>
<keyword evidence="2" id="KW-0539">Nucleus</keyword>
<dbReference type="PANTHER" id="PTHR13107">
    <property type="entry name" value="N6-ADENOSINE-METHYLTRANSFERASE NON-CATALYTIC SUBUNIT"/>
    <property type="match status" value="1"/>
</dbReference>
<dbReference type="PROSITE" id="PS51143">
    <property type="entry name" value="MT_A70"/>
    <property type="match status" value="1"/>
</dbReference>
<dbReference type="STRING" id="984486.A0A1E3QRE9"/>
<gene>
    <name evidence="4" type="ORF">BABINDRAFT_17490</name>
</gene>
<dbReference type="OrthoDB" id="14833at2759"/>